<organism evidence="2 3">
    <name type="scientific">Arthrobacter burdickii</name>
    <dbReference type="NCBI Taxonomy" id="3035920"/>
    <lineage>
        <taxon>Bacteria</taxon>
        <taxon>Bacillati</taxon>
        <taxon>Actinomycetota</taxon>
        <taxon>Actinomycetes</taxon>
        <taxon>Micrococcales</taxon>
        <taxon>Micrococcaceae</taxon>
        <taxon>Arthrobacter</taxon>
    </lineage>
</organism>
<proteinExistence type="predicted"/>
<dbReference type="EMBL" id="JAROCG010000001">
    <property type="protein sequence ID" value="MDN4610651.1"/>
    <property type="molecule type" value="Genomic_DNA"/>
</dbReference>
<name>A0ABT8K1E4_9MICC</name>
<dbReference type="RefSeq" id="WP_301226018.1">
    <property type="nucleotide sequence ID" value="NZ_JAROCG010000001.1"/>
</dbReference>
<dbReference type="InterPro" id="IPR045632">
    <property type="entry name" value="DUF6314"/>
</dbReference>
<sequence length="146" mass="16223">MASSAALPVVDPLAFLAGSWSTRRHLLDRSSGTEGIFTGITTFTPDDDGLRWDEEGTMSWPSFQGPASRSYRVTAQGTTMAIHFPDGRLLCRLDLRSGRAHDEHWCSPDTYLVDFRVPSFGTVEYSWDVTGPAKDHLLTTTLTRQD</sequence>
<dbReference type="Proteomes" id="UP001174209">
    <property type="component" value="Unassembled WGS sequence"/>
</dbReference>
<dbReference type="Pfam" id="PF19834">
    <property type="entry name" value="DUF6314"/>
    <property type="match status" value="1"/>
</dbReference>
<protein>
    <submittedName>
        <fullName evidence="2">DUF6314 family protein</fullName>
    </submittedName>
</protein>
<feature type="domain" description="DUF6314" evidence="1">
    <location>
        <begin position="16"/>
        <end position="144"/>
    </location>
</feature>
<reference evidence="2" key="1">
    <citation type="submission" date="2023-06" db="EMBL/GenBank/DDBJ databases">
        <title>MT1 and MT2 Draft Genomes of Novel Species.</title>
        <authorList>
            <person name="Venkateswaran K."/>
        </authorList>
    </citation>
    <scope>NUCLEOTIDE SEQUENCE</scope>
    <source>
        <strain evidence="2">IIF3SC-B10</strain>
    </source>
</reference>
<evidence type="ECO:0000259" key="1">
    <source>
        <dbReference type="Pfam" id="PF19834"/>
    </source>
</evidence>
<accession>A0ABT8K1E4</accession>
<comment type="caution">
    <text evidence="2">The sequence shown here is derived from an EMBL/GenBank/DDBJ whole genome shotgun (WGS) entry which is preliminary data.</text>
</comment>
<evidence type="ECO:0000313" key="2">
    <source>
        <dbReference type="EMBL" id="MDN4610651.1"/>
    </source>
</evidence>
<evidence type="ECO:0000313" key="3">
    <source>
        <dbReference type="Proteomes" id="UP001174209"/>
    </source>
</evidence>
<gene>
    <name evidence="2" type="ORF">P5G52_07180</name>
</gene>
<keyword evidence="3" id="KW-1185">Reference proteome</keyword>